<dbReference type="Pfam" id="PF08534">
    <property type="entry name" value="Redoxin"/>
    <property type="match status" value="1"/>
</dbReference>
<sequence length="387" mass="43610">MLRMGSPAPSIKVGDWLRGEPLADFQPGKVYIVEFWATWCELCAAEMLELMQLQEKYKDSGLEVVGIAADEDAPTAVEGRTKLDAWLAEKCHLTHRIAFDFTGEMKKLWREPSFCVRIPTSFVVDRDGCIAFIGHPSQLGEVLPKVLNGSWSTSKKAKAADHERIATSEPLAREQALKKPMDDRFWAAVKLEDWKTALWAIEEGIALMPDDLNFRLAHAHLLLHKTQDMWTGLPVMRQLVRDAIDRNSEDWMVSALDQLFHPANDHSRLPPAERFAMGKELSEHILALNPPQGDSPKFRSYPAVARYYHENGNNDRAIELVEVALTSLDGPEPIPAELKEQHLPHLLQALAKYRGARACCGALFAAAQNNFPKVPKRGRPRRKDREG</sequence>
<dbReference type="RefSeq" id="WP_352562233.1">
    <property type="nucleotide sequence ID" value="NZ_JAMYQB010000041.1"/>
</dbReference>
<dbReference type="SUPFAM" id="SSF52833">
    <property type="entry name" value="Thioredoxin-like"/>
    <property type="match status" value="1"/>
</dbReference>
<name>A0ABV1Z939_9HYPH</name>
<dbReference type="InterPro" id="IPR013740">
    <property type="entry name" value="Redoxin"/>
</dbReference>
<dbReference type="InterPro" id="IPR036249">
    <property type="entry name" value="Thioredoxin-like_sf"/>
</dbReference>
<comment type="caution">
    <text evidence="2">The sequence shown here is derived from an EMBL/GenBank/DDBJ whole genome shotgun (WGS) entry which is preliminary data.</text>
</comment>
<dbReference type="EMBL" id="JAMYQB010000041">
    <property type="protein sequence ID" value="MER9408321.1"/>
    <property type="molecule type" value="Genomic_DNA"/>
</dbReference>
<protein>
    <submittedName>
        <fullName evidence="2">TlpA family protein disulfide reductase</fullName>
    </submittedName>
</protein>
<dbReference type="CDD" id="cd02966">
    <property type="entry name" value="TlpA_like_family"/>
    <property type="match status" value="1"/>
</dbReference>
<gene>
    <name evidence="2" type="ORF">NKI36_30475</name>
</gene>
<evidence type="ECO:0000313" key="3">
    <source>
        <dbReference type="Proteomes" id="UP001433071"/>
    </source>
</evidence>
<accession>A0ABV1Z939</accession>
<evidence type="ECO:0000313" key="2">
    <source>
        <dbReference type="EMBL" id="MER9408321.1"/>
    </source>
</evidence>
<dbReference type="PANTHER" id="PTHR42852:SF13">
    <property type="entry name" value="PROTEIN DIPZ"/>
    <property type="match status" value="1"/>
</dbReference>
<organism evidence="2 3">
    <name type="scientific">Mesorhizobium caraganae</name>
    <dbReference type="NCBI Taxonomy" id="483206"/>
    <lineage>
        <taxon>Bacteria</taxon>
        <taxon>Pseudomonadati</taxon>
        <taxon>Pseudomonadota</taxon>
        <taxon>Alphaproteobacteria</taxon>
        <taxon>Hyphomicrobiales</taxon>
        <taxon>Phyllobacteriaceae</taxon>
        <taxon>Mesorhizobium</taxon>
    </lineage>
</organism>
<dbReference type="InterPro" id="IPR013766">
    <property type="entry name" value="Thioredoxin_domain"/>
</dbReference>
<reference evidence="2 3" key="1">
    <citation type="journal article" date="2024" name="Proc. Natl. Acad. Sci. U.S.A.">
        <title>The evolutionary genomics of adaptation to stress in wild rhizobium bacteria.</title>
        <authorList>
            <person name="Kehlet-Delgado H."/>
            <person name="Montoya A.P."/>
            <person name="Jensen K.T."/>
            <person name="Wendlandt C.E."/>
            <person name="Dexheimer C."/>
            <person name="Roberts M."/>
            <person name="Torres Martinez L."/>
            <person name="Friesen M.L."/>
            <person name="Griffitts J.S."/>
            <person name="Porter S.S."/>
        </authorList>
    </citation>
    <scope>NUCLEOTIDE SEQUENCE [LARGE SCALE GENOMIC DNA]</scope>
    <source>
        <strain evidence="2 3">M0641</strain>
    </source>
</reference>
<proteinExistence type="predicted"/>
<evidence type="ECO:0000259" key="1">
    <source>
        <dbReference type="PROSITE" id="PS51352"/>
    </source>
</evidence>
<keyword evidence="3" id="KW-1185">Reference proteome</keyword>
<dbReference type="Gene3D" id="3.40.30.10">
    <property type="entry name" value="Glutaredoxin"/>
    <property type="match status" value="1"/>
</dbReference>
<dbReference type="InterPro" id="IPR050553">
    <property type="entry name" value="Thioredoxin_ResA/DsbE_sf"/>
</dbReference>
<dbReference type="PROSITE" id="PS51352">
    <property type="entry name" value="THIOREDOXIN_2"/>
    <property type="match status" value="1"/>
</dbReference>
<feature type="domain" description="Thioredoxin" evidence="1">
    <location>
        <begin position="2"/>
        <end position="152"/>
    </location>
</feature>
<dbReference type="Proteomes" id="UP001433071">
    <property type="component" value="Unassembled WGS sequence"/>
</dbReference>
<dbReference type="PANTHER" id="PTHR42852">
    <property type="entry name" value="THIOL:DISULFIDE INTERCHANGE PROTEIN DSBE"/>
    <property type="match status" value="1"/>
</dbReference>